<feature type="domain" description="Transketolase-like pyrimidine-binding" evidence="1">
    <location>
        <begin position="1"/>
        <end position="162"/>
    </location>
</feature>
<proteinExistence type="predicted"/>
<dbReference type="SMART" id="SM00861">
    <property type="entry name" value="Transket_pyr"/>
    <property type="match status" value="1"/>
</dbReference>
<dbReference type="SUPFAM" id="SSF52922">
    <property type="entry name" value="TK C-terminal domain-like"/>
    <property type="match status" value="1"/>
</dbReference>
<dbReference type="Gene3D" id="3.40.50.920">
    <property type="match status" value="1"/>
</dbReference>
<dbReference type="EMBL" id="CP101989">
    <property type="protein sequence ID" value="UUI65998.1"/>
    <property type="molecule type" value="Genomic_DNA"/>
</dbReference>
<dbReference type="SUPFAM" id="SSF52518">
    <property type="entry name" value="Thiamin diphosphate-binding fold (THDP-binding)"/>
    <property type="match status" value="1"/>
</dbReference>
<gene>
    <name evidence="2" type="ORF">NP075_04505</name>
</gene>
<name>A0ABY5K7H0_9CELL</name>
<keyword evidence="3" id="KW-1185">Reference proteome</keyword>
<dbReference type="InterPro" id="IPR009014">
    <property type="entry name" value="Transketo_C/PFOR_II"/>
</dbReference>
<dbReference type="CDD" id="cd07033">
    <property type="entry name" value="TPP_PYR_DXS_TK_like"/>
    <property type="match status" value="1"/>
</dbReference>
<evidence type="ECO:0000259" key="1">
    <source>
        <dbReference type="SMART" id="SM00861"/>
    </source>
</evidence>
<evidence type="ECO:0000313" key="3">
    <source>
        <dbReference type="Proteomes" id="UP001317322"/>
    </source>
</evidence>
<sequence length="290" mass="30800">MRARFRTTMEQLLHQEPRTALVLADIGPLDLGRGTPVARRVVNVGIREQALVGVAAGLALAGLRPFVHSYAPFLVERPYEQLKLDLSHQDLGAVLVSIGASHDAASEGRTHQCPADVALVGALPGWRVHTPGHPDEAESLLRAAAAGDDRQYVRLAARPNPDPLPADGRLHVLRDGGGTAVLAIGPALAQTLPAVADLDVALAYTSTPWPLDADGLADLLRGRDRLVVVEPYLEASTAPQVVAALAGRAVGLTFAGVGRREVRRYGTPEDHDRWHGIDAAGIRRRVLAVG</sequence>
<dbReference type="Pfam" id="PF02779">
    <property type="entry name" value="Transket_pyr"/>
    <property type="match status" value="1"/>
</dbReference>
<dbReference type="InterPro" id="IPR005475">
    <property type="entry name" value="Transketolase-like_Pyr-bd"/>
</dbReference>
<dbReference type="PANTHER" id="PTHR43825">
    <property type="entry name" value="PYRUVATE DEHYDROGENASE E1 COMPONENT"/>
    <property type="match status" value="1"/>
</dbReference>
<reference evidence="2 3" key="1">
    <citation type="submission" date="2022-07" db="EMBL/GenBank/DDBJ databases">
        <title>Novel species in genus cellulomonas.</title>
        <authorList>
            <person name="Ye L."/>
        </authorList>
    </citation>
    <scope>NUCLEOTIDE SEQUENCE [LARGE SCALE GENOMIC DNA]</scope>
    <source>
        <strain evidence="3">zg-Y908</strain>
    </source>
</reference>
<accession>A0ABY5K7H0</accession>
<protein>
    <submittedName>
        <fullName evidence="2">Transketolase</fullName>
    </submittedName>
</protein>
<dbReference type="Gene3D" id="3.40.50.970">
    <property type="match status" value="1"/>
</dbReference>
<dbReference type="InterPro" id="IPR051157">
    <property type="entry name" value="PDH/Transketolase"/>
</dbReference>
<evidence type="ECO:0000313" key="2">
    <source>
        <dbReference type="EMBL" id="UUI65998.1"/>
    </source>
</evidence>
<dbReference type="Proteomes" id="UP001317322">
    <property type="component" value="Chromosome"/>
</dbReference>
<dbReference type="PANTHER" id="PTHR43825:SF1">
    <property type="entry name" value="TRANSKETOLASE-LIKE PYRIMIDINE-BINDING DOMAIN-CONTAINING PROTEIN"/>
    <property type="match status" value="1"/>
</dbReference>
<dbReference type="InterPro" id="IPR029061">
    <property type="entry name" value="THDP-binding"/>
</dbReference>
<organism evidence="2 3">
    <name type="scientific">Cellulomonas wangsupingiae</name>
    <dbReference type="NCBI Taxonomy" id="2968085"/>
    <lineage>
        <taxon>Bacteria</taxon>
        <taxon>Bacillati</taxon>
        <taxon>Actinomycetota</taxon>
        <taxon>Actinomycetes</taxon>
        <taxon>Micrococcales</taxon>
        <taxon>Cellulomonadaceae</taxon>
        <taxon>Cellulomonas</taxon>
    </lineage>
</organism>
<dbReference type="RefSeq" id="WP_227564111.1">
    <property type="nucleotide sequence ID" value="NZ_CP101989.1"/>
</dbReference>